<evidence type="ECO:0000313" key="6">
    <source>
        <dbReference type="EMBL" id="CAG5105150.1"/>
    </source>
</evidence>
<dbReference type="Gene3D" id="3.30.40.10">
    <property type="entry name" value="Zinc/RING finger domain, C3HC4 (zinc finger)"/>
    <property type="match status" value="1"/>
</dbReference>
<gene>
    <name evidence="6" type="ORF">OKIOD_LOCUS10644</name>
</gene>
<evidence type="ECO:0000256" key="2">
    <source>
        <dbReference type="ARBA" id="ARBA00022771"/>
    </source>
</evidence>
<dbReference type="PROSITE" id="PS50089">
    <property type="entry name" value="ZF_RING_2"/>
    <property type="match status" value="1"/>
</dbReference>
<evidence type="ECO:0000259" key="5">
    <source>
        <dbReference type="PROSITE" id="PS50089"/>
    </source>
</evidence>
<protein>
    <submittedName>
        <fullName evidence="6">Oidioi.mRNA.OKI2018_I69.chr1.g1879.t1.cds</fullName>
    </submittedName>
</protein>
<keyword evidence="2 4" id="KW-0863">Zinc-finger</keyword>
<dbReference type="Pfam" id="PF13920">
    <property type="entry name" value="zf-C3HC4_3"/>
    <property type="match status" value="1"/>
</dbReference>
<evidence type="ECO:0000256" key="4">
    <source>
        <dbReference type="PROSITE-ProRule" id="PRU00175"/>
    </source>
</evidence>
<dbReference type="SUPFAM" id="SSF57850">
    <property type="entry name" value="RING/U-box"/>
    <property type="match status" value="1"/>
</dbReference>
<dbReference type="Proteomes" id="UP001158576">
    <property type="component" value="Chromosome 1"/>
</dbReference>
<organism evidence="6 7">
    <name type="scientific">Oikopleura dioica</name>
    <name type="common">Tunicate</name>
    <dbReference type="NCBI Taxonomy" id="34765"/>
    <lineage>
        <taxon>Eukaryota</taxon>
        <taxon>Metazoa</taxon>
        <taxon>Chordata</taxon>
        <taxon>Tunicata</taxon>
        <taxon>Appendicularia</taxon>
        <taxon>Copelata</taxon>
        <taxon>Oikopleuridae</taxon>
        <taxon>Oikopleura</taxon>
    </lineage>
</organism>
<evidence type="ECO:0000256" key="1">
    <source>
        <dbReference type="ARBA" id="ARBA00022723"/>
    </source>
</evidence>
<evidence type="ECO:0000256" key="3">
    <source>
        <dbReference type="ARBA" id="ARBA00022833"/>
    </source>
</evidence>
<accession>A0ABN7STJ0</accession>
<dbReference type="InterPro" id="IPR013083">
    <property type="entry name" value="Znf_RING/FYVE/PHD"/>
</dbReference>
<dbReference type="InterPro" id="IPR001841">
    <property type="entry name" value="Znf_RING"/>
</dbReference>
<feature type="domain" description="RING-type" evidence="5">
    <location>
        <begin position="199"/>
        <end position="239"/>
    </location>
</feature>
<dbReference type="SMART" id="SM00184">
    <property type="entry name" value="RING"/>
    <property type="match status" value="1"/>
</dbReference>
<name>A0ABN7STJ0_OIKDI</name>
<keyword evidence="1" id="KW-0479">Metal-binding</keyword>
<sequence length="251" mass="28897">MEKFWIEGEYVAEKNNSSECSDCNRYFMKMYSKKNWNDRCTRCAQTIIDCDPGYVQYKGGAMKLITSTFICPAKKCSARNLSFEDFITGNCCPKGFIKSAEDHFNITDEYQLLEKANQLFKDSTDKQHSSLAEIFNAKKVEKEAQEKLIAARKEVMINERKYESLADQSKIYKRFAEVAMSMISTAVARKENSDDTKACKICFENYDSGTKIESTLHCGHRSCLKCLNDLSLKTCPICRKEFTKDQIIKLY</sequence>
<keyword evidence="7" id="KW-1185">Reference proteome</keyword>
<keyword evidence="3" id="KW-0862">Zinc</keyword>
<reference evidence="6 7" key="1">
    <citation type="submission" date="2021-04" db="EMBL/GenBank/DDBJ databases">
        <authorList>
            <person name="Bliznina A."/>
        </authorList>
    </citation>
    <scope>NUCLEOTIDE SEQUENCE [LARGE SCALE GENOMIC DNA]</scope>
</reference>
<proteinExistence type="predicted"/>
<dbReference type="EMBL" id="OU015566">
    <property type="protein sequence ID" value="CAG5105150.1"/>
    <property type="molecule type" value="Genomic_DNA"/>
</dbReference>
<evidence type="ECO:0000313" key="7">
    <source>
        <dbReference type="Proteomes" id="UP001158576"/>
    </source>
</evidence>